<organism evidence="1 2">
    <name type="scientific">Eiseniibacteriota bacterium</name>
    <dbReference type="NCBI Taxonomy" id="2212470"/>
    <lineage>
        <taxon>Bacteria</taxon>
        <taxon>Candidatus Eiseniibacteriota</taxon>
    </lineage>
</organism>
<reference evidence="1" key="2">
    <citation type="journal article" date="2021" name="Microbiome">
        <title>Successional dynamics and alternative stable states in a saline activated sludge microbial community over 9 years.</title>
        <authorList>
            <person name="Wang Y."/>
            <person name="Ye J."/>
            <person name="Ju F."/>
            <person name="Liu L."/>
            <person name="Boyd J.A."/>
            <person name="Deng Y."/>
            <person name="Parks D.H."/>
            <person name="Jiang X."/>
            <person name="Yin X."/>
            <person name="Woodcroft B.J."/>
            <person name="Tyson G.W."/>
            <person name="Hugenholtz P."/>
            <person name="Polz M.F."/>
            <person name="Zhang T."/>
        </authorList>
    </citation>
    <scope>NUCLEOTIDE SEQUENCE</scope>
    <source>
        <strain evidence="1">HKST-UBA02</strain>
    </source>
</reference>
<feature type="non-terminal residue" evidence="1">
    <location>
        <position position="1"/>
    </location>
</feature>
<protein>
    <submittedName>
        <fullName evidence="1">Uncharacterized protein</fullName>
    </submittedName>
</protein>
<evidence type="ECO:0000313" key="1">
    <source>
        <dbReference type="EMBL" id="MCA9759558.1"/>
    </source>
</evidence>
<proteinExistence type="predicted"/>
<name>A0A956NKN7_UNCEI</name>
<evidence type="ECO:0000313" key="2">
    <source>
        <dbReference type="Proteomes" id="UP000739538"/>
    </source>
</evidence>
<reference evidence="1" key="1">
    <citation type="submission" date="2020-04" db="EMBL/GenBank/DDBJ databases">
        <authorList>
            <person name="Zhang T."/>
        </authorList>
    </citation>
    <scope>NUCLEOTIDE SEQUENCE</scope>
    <source>
        <strain evidence="1">HKST-UBA02</strain>
    </source>
</reference>
<gene>
    <name evidence="1" type="ORF">KDA27_27430</name>
</gene>
<comment type="caution">
    <text evidence="1">The sequence shown here is derived from an EMBL/GenBank/DDBJ whole genome shotgun (WGS) entry which is preliminary data.</text>
</comment>
<dbReference type="AlphaFoldDB" id="A0A956NKN7"/>
<dbReference type="EMBL" id="JAGQHS010000392">
    <property type="protein sequence ID" value="MCA9759558.1"/>
    <property type="molecule type" value="Genomic_DNA"/>
</dbReference>
<sequence>VDLTTLEGFHNGQTLDAYVWEDAGGEPGAVVSLVTGVDPGFIGIWPNISRIEIPMDGSPTGDTWWVGVWNAWPGAEDPGWWIAADQDGPGGTPLTKIAPDLGYPTGWQDVNVVWPSTRAMGIGVESIVATPTRKGSWGGVKSLFHHSAQ</sequence>
<accession>A0A956NKN7</accession>
<dbReference type="Proteomes" id="UP000739538">
    <property type="component" value="Unassembled WGS sequence"/>
</dbReference>